<protein>
    <submittedName>
        <fullName evidence="2">Uncharacterized protein</fullName>
    </submittedName>
</protein>
<proteinExistence type="predicted"/>
<evidence type="ECO:0000256" key="1">
    <source>
        <dbReference type="SAM" id="Phobius"/>
    </source>
</evidence>
<evidence type="ECO:0000313" key="3">
    <source>
        <dbReference type="Proteomes" id="UP000248917"/>
    </source>
</evidence>
<dbReference type="AlphaFoldDB" id="A0A326RJ27"/>
<feature type="transmembrane region" description="Helical" evidence="1">
    <location>
        <begin position="23"/>
        <end position="41"/>
    </location>
</feature>
<gene>
    <name evidence="2" type="ORF">CLV31_1285</name>
</gene>
<dbReference type="Proteomes" id="UP000248917">
    <property type="component" value="Unassembled WGS sequence"/>
</dbReference>
<evidence type="ECO:0000313" key="2">
    <source>
        <dbReference type="EMBL" id="PZV76033.1"/>
    </source>
</evidence>
<sequence>MSGIGWVPYNPQLSLVLFFQETFIFFFSNFNELFFVIVLEINLEDMKTLIKSILVFLTGFIFFACEDDSLPESVKGRLIEFPSCNFVNVIQIESGNLKGGSISSTGLQIENVVLFPGNPIQDSIIYFNYRFFDQKKDRDSVYCTADVLIKAPKIIITNYSTSD</sequence>
<dbReference type="EMBL" id="QKTX01000028">
    <property type="protein sequence ID" value="PZV76033.1"/>
    <property type="molecule type" value="Genomic_DNA"/>
</dbReference>
<keyword evidence="3" id="KW-1185">Reference proteome</keyword>
<accession>A0A326RJ27</accession>
<reference evidence="2 3" key="1">
    <citation type="submission" date="2018-06" db="EMBL/GenBank/DDBJ databases">
        <title>Genomic Encyclopedia of Archaeal and Bacterial Type Strains, Phase II (KMG-II): from individual species to whole genera.</title>
        <authorList>
            <person name="Goeker M."/>
        </authorList>
    </citation>
    <scope>NUCLEOTIDE SEQUENCE [LARGE SCALE GENOMIC DNA]</scope>
    <source>
        <strain evidence="2 3">T4</strain>
    </source>
</reference>
<dbReference type="RefSeq" id="WP_146250954.1">
    <property type="nucleotide sequence ID" value="NZ_QKTX01000028.1"/>
</dbReference>
<keyword evidence="1" id="KW-1133">Transmembrane helix</keyword>
<keyword evidence="1" id="KW-0472">Membrane</keyword>
<name>A0A326RJ27_9BACT</name>
<comment type="caution">
    <text evidence="2">The sequence shown here is derived from an EMBL/GenBank/DDBJ whole genome shotgun (WGS) entry which is preliminary data.</text>
</comment>
<organism evidence="2 3">
    <name type="scientific">Algoriphagus aquaeductus</name>
    <dbReference type="NCBI Taxonomy" id="475299"/>
    <lineage>
        <taxon>Bacteria</taxon>
        <taxon>Pseudomonadati</taxon>
        <taxon>Bacteroidota</taxon>
        <taxon>Cytophagia</taxon>
        <taxon>Cytophagales</taxon>
        <taxon>Cyclobacteriaceae</taxon>
        <taxon>Algoriphagus</taxon>
    </lineage>
</organism>
<dbReference type="OrthoDB" id="825515at2"/>
<keyword evidence="1" id="KW-0812">Transmembrane</keyword>